<keyword evidence="2" id="KW-1185">Reference proteome</keyword>
<dbReference type="AlphaFoldDB" id="A0A1M5LT79"/>
<organism evidence="1 2">
    <name type="scientific">Fodinibius roseus</name>
    <dbReference type="NCBI Taxonomy" id="1194090"/>
    <lineage>
        <taxon>Bacteria</taxon>
        <taxon>Pseudomonadati</taxon>
        <taxon>Balneolota</taxon>
        <taxon>Balneolia</taxon>
        <taxon>Balneolales</taxon>
        <taxon>Balneolaceae</taxon>
        <taxon>Fodinibius</taxon>
    </lineage>
</organism>
<evidence type="ECO:0008006" key="3">
    <source>
        <dbReference type="Google" id="ProtNLM"/>
    </source>
</evidence>
<evidence type="ECO:0000313" key="2">
    <source>
        <dbReference type="Proteomes" id="UP000184041"/>
    </source>
</evidence>
<proteinExistence type="predicted"/>
<protein>
    <recommendedName>
        <fullName evidence="3">DUF2442 domain-containing protein</fullName>
    </recommendedName>
</protein>
<dbReference type="Proteomes" id="UP000184041">
    <property type="component" value="Unassembled WGS sequence"/>
</dbReference>
<dbReference type="RefSeq" id="WP_073068663.1">
    <property type="nucleotide sequence ID" value="NZ_FQUS01000045.1"/>
</dbReference>
<dbReference type="EMBL" id="FQUS01000045">
    <property type="protein sequence ID" value="SHG68211.1"/>
    <property type="molecule type" value="Genomic_DNA"/>
</dbReference>
<dbReference type="Pfam" id="PF10387">
    <property type="entry name" value="DUF2442"/>
    <property type="match status" value="1"/>
</dbReference>
<reference evidence="1 2" key="1">
    <citation type="submission" date="2016-11" db="EMBL/GenBank/DDBJ databases">
        <authorList>
            <person name="Jaros S."/>
            <person name="Januszkiewicz K."/>
            <person name="Wedrychowicz H."/>
        </authorList>
    </citation>
    <scope>NUCLEOTIDE SEQUENCE [LARGE SCALE GENOMIC DNA]</scope>
    <source>
        <strain evidence="1 2">DSM 21986</strain>
    </source>
</reference>
<dbReference type="Gene3D" id="3.30.2020.40">
    <property type="entry name" value="Uncharacterised protein PF10387, DUF2442"/>
    <property type="match status" value="1"/>
</dbReference>
<dbReference type="InterPro" id="IPR018841">
    <property type="entry name" value="DUF2442"/>
</dbReference>
<gene>
    <name evidence="1" type="ORF">SAMN05443144_1454</name>
</gene>
<name>A0A1M5LT79_9BACT</name>
<evidence type="ECO:0000313" key="1">
    <source>
        <dbReference type="EMBL" id="SHG68211.1"/>
    </source>
</evidence>
<accession>A0A1M5LT79</accession>
<sequence>MSTLVKRKPAKAVEVWFEDKKLLVRIEDGRELAVPLEWFPKLRDAAPEELNNWSFIGNGIGIRWEDLDEDLSVEGLLH</sequence>
<dbReference type="OrthoDB" id="9807561at2"/>
<dbReference type="STRING" id="1194090.SAMN05443144_1454"/>